<gene>
    <name evidence="1" type="ORF">HanXRQr2_Chr13g0619441</name>
</gene>
<keyword evidence="2" id="KW-1185">Reference proteome</keyword>
<sequence length="41" mass="4731">MFQQKVYDDVDDARNLVGCLETHLNFNTCSVSTCCILFQKM</sequence>
<evidence type="ECO:0000313" key="2">
    <source>
        <dbReference type="Proteomes" id="UP000215914"/>
    </source>
</evidence>
<reference evidence="1" key="1">
    <citation type="journal article" date="2017" name="Nature">
        <title>The sunflower genome provides insights into oil metabolism, flowering and Asterid evolution.</title>
        <authorList>
            <person name="Badouin H."/>
            <person name="Gouzy J."/>
            <person name="Grassa C.J."/>
            <person name="Murat F."/>
            <person name="Staton S.E."/>
            <person name="Cottret L."/>
            <person name="Lelandais-Briere C."/>
            <person name="Owens G.L."/>
            <person name="Carrere S."/>
            <person name="Mayjonade B."/>
            <person name="Legrand L."/>
            <person name="Gill N."/>
            <person name="Kane N.C."/>
            <person name="Bowers J.E."/>
            <person name="Hubner S."/>
            <person name="Bellec A."/>
            <person name="Berard A."/>
            <person name="Berges H."/>
            <person name="Blanchet N."/>
            <person name="Boniface M.C."/>
            <person name="Brunel D."/>
            <person name="Catrice O."/>
            <person name="Chaidir N."/>
            <person name="Claudel C."/>
            <person name="Donnadieu C."/>
            <person name="Faraut T."/>
            <person name="Fievet G."/>
            <person name="Helmstetter N."/>
            <person name="King M."/>
            <person name="Knapp S.J."/>
            <person name="Lai Z."/>
            <person name="Le Paslier M.C."/>
            <person name="Lippi Y."/>
            <person name="Lorenzon L."/>
            <person name="Mandel J.R."/>
            <person name="Marage G."/>
            <person name="Marchand G."/>
            <person name="Marquand E."/>
            <person name="Bret-Mestries E."/>
            <person name="Morien E."/>
            <person name="Nambeesan S."/>
            <person name="Nguyen T."/>
            <person name="Pegot-Espagnet P."/>
            <person name="Pouilly N."/>
            <person name="Raftis F."/>
            <person name="Sallet E."/>
            <person name="Schiex T."/>
            <person name="Thomas J."/>
            <person name="Vandecasteele C."/>
            <person name="Vares D."/>
            <person name="Vear F."/>
            <person name="Vautrin S."/>
            <person name="Crespi M."/>
            <person name="Mangin B."/>
            <person name="Burke J.M."/>
            <person name="Salse J."/>
            <person name="Munos S."/>
            <person name="Vincourt P."/>
            <person name="Rieseberg L.H."/>
            <person name="Langlade N.B."/>
        </authorList>
    </citation>
    <scope>NUCLEOTIDE SEQUENCE</scope>
    <source>
        <tissue evidence="1">Leaves</tissue>
    </source>
</reference>
<comment type="caution">
    <text evidence="1">The sequence shown here is derived from an EMBL/GenBank/DDBJ whole genome shotgun (WGS) entry which is preliminary data.</text>
</comment>
<dbReference type="Gramene" id="mRNA:HanXRQr2_Chr13g0619441">
    <property type="protein sequence ID" value="mRNA:HanXRQr2_Chr13g0619441"/>
    <property type="gene ID" value="HanXRQr2_Chr13g0619441"/>
</dbReference>
<evidence type="ECO:0000313" key="1">
    <source>
        <dbReference type="EMBL" id="KAF5776093.1"/>
    </source>
</evidence>
<protein>
    <submittedName>
        <fullName evidence="1">Uncharacterized protein</fullName>
    </submittedName>
</protein>
<dbReference type="AlphaFoldDB" id="A0A9K3EN79"/>
<proteinExistence type="predicted"/>
<reference evidence="1" key="2">
    <citation type="submission" date="2020-06" db="EMBL/GenBank/DDBJ databases">
        <title>Helianthus annuus Genome sequencing and assembly Release 2.</title>
        <authorList>
            <person name="Gouzy J."/>
            <person name="Langlade N."/>
            <person name="Munos S."/>
        </authorList>
    </citation>
    <scope>NUCLEOTIDE SEQUENCE</scope>
    <source>
        <tissue evidence="1">Leaves</tissue>
    </source>
</reference>
<dbReference type="Proteomes" id="UP000215914">
    <property type="component" value="Unassembled WGS sequence"/>
</dbReference>
<accession>A0A9K3EN79</accession>
<name>A0A9K3EN79_HELAN</name>
<organism evidence="1 2">
    <name type="scientific">Helianthus annuus</name>
    <name type="common">Common sunflower</name>
    <dbReference type="NCBI Taxonomy" id="4232"/>
    <lineage>
        <taxon>Eukaryota</taxon>
        <taxon>Viridiplantae</taxon>
        <taxon>Streptophyta</taxon>
        <taxon>Embryophyta</taxon>
        <taxon>Tracheophyta</taxon>
        <taxon>Spermatophyta</taxon>
        <taxon>Magnoliopsida</taxon>
        <taxon>eudicotyledons</taxon>
        <taxon>Gunneridae</taxon>
        <taxon>Pentapetalae</taxon>
        <taxon>asterids</taxon>
        <taxon>campanulids</taxon>
        <taxon>Asterales</taxon>
        <taxon>Asteraceae</taxon>
        <taxon>Asteroideae</taxon>
        <taxon>Heliantheae alliance</taxon>
        <taxon>Heliantheae</taxon>
        <taxon>Helianthus</taxon>
    </lineage>
</organism>
<dbReference type="EMBL" id="MNCJ02000328">
    <property type="protein sequence ID" value="KAF5776093.1"/>
    <property type="molecule type" value="Genomic_DNA"/>
</dbReference>